<feature type="region of interest" description="Disordered" evidence="1">
    <location>
        <begin position="57"/>
        <end position="126"/>
    </location>
</feature>
<reference evidence="2 4" key="1">
    <citation type="submission" date="2008-03" db="EMBL/GenBank/DDBJ databases">
        <title>Annotation of Ixodes scapularis.</title>
        <authorList>
            <consortium name="Ixodes scapularis Genome Project Consortium"/>
            <person name="Caler E."/>
            <person name="Hannick L.I."/>
            <person name="Bidwell S."/>
            <person name="Joardar V."/>
            <person name="Thiagarajan M."/>
            <person name="Amedeo P."/>
            <person name="Galinsky K.J."/>
            <person name="Schobel S."/>
            <person name="Inman J."/>
            <person name="Hostetler J."/>
            <person name="Miller J."/>
            <person name="Hammond M."/>
            <person name="Megy K."/>
            <person name="Lawson D."/>
            <person name="Kodira C."/>
            <person name="Sutton G."/>
            <person name="Meyer J."/>
            <person name="Hill C.A."/>
            <person name="Birren B."/>
            <person name="Nene V."/>
            <person name="Collins F."/>
            <person name="Alarcon-Chaidez F."/>
            <person name="Wikel S."/>
            <person name="Strausberg R."/>
        </authorList>
    </citation>
    <scope>NUCLEOTIDE SEQUENCE [LARGE SCALE GENOMIC DNA]</scope>
    <source>
        <strain evidence="4">Wikel</strain>
        <strain evidence="2">Wikel colony</strain>
    </source>
</reference>
<name>B7Q804_IXOSC</name>
<dbReference type="VEuPathDB" id="VectorBase:ISCW010720"/>
<dbReference type="EnsemblMetazoa" id="ISCW010720-RA">
    <property type="protein sequence ID" value="ISCW010720-PA"/>
    <property type="gene ID" value="ISCW010720"/>
</dbReference>
<dbReference type="EMBL" id="ABJB010721763">
    <property type="status" value="NOT_ANNOTATED_CDS"/>
    <property type="molecule type" value="Genomic_DNA"/>
</dbReference>
<organism>
    <name type="scientific">Ixodes scapularis</name>
    <name type="common">Black-legged tick</name>
    <name type="synonym">Deer tick</name>
    <dbReference type="NCBI Taxonomy" id="6945"/>
    <lineage>
        <taxon>Eukaryota</taxon>
        <taxon>Metazoa</taxon>
        <taxon>Ecdysozoa</taxon>
        <taxon>Arthropoda</taxon>
        <taxon>Chelicerata</taxon>
        <taxon>Arachnida</taxon>
        <taxon>Acari</taxon>
        <taxon>Parasitiformes</taxon>
        <taxon>Ixodida</taxon>
        <taxon>Ixodoidea</taxon>
        <taxon>Ixodidae</taxon>
        <taxon>Ixodinae</taxon>
        <taxon>Ixodes</taxon>
    </lineage>
</organism>
<gene>
    <name evidence="2" type="ORF">IscW_ISCW010720</name>
</gene>
<proteinExistence type="predicted"/>
<dbReference type="VEuPathDB" id="VectorBase:ISCI010720"/>
<feature type="compositionally biased region" description="Basic and acidic residues" evidence="1">
    <location>
        <begin position="20"/>
        <end position="38"/>
    </location>
</feature>
<protein>
    <submittedName>
        <fullName evidence="2 3">Uncharacterized protein</fullName>
    </submittedName>
</protein>
<dbReference type="AlphaFoldDB" id="B7Q804"/>
<keyword evidence="4" id="KW-1185">Reference proteome</keyword>
<dbReference type="PaxDb" id="6945-B7Q804"/>
<dbReference type="EMBL" id="DS879675">
    <property type="protein sequence ID" value="EEC14976.1"/>
    <property type="molecule type" value="Genomic_DNA"/>
</dbReference>
<dbReference type="InParanoid" id="B7Q804"/>
<dbReference type="Proteomes" id="UP000001555">
    <property type="component" value="Unassembled WGS sequence"/>
</dbReference>
<dbReference type="HOGENOM" id="CLU_1984027_0_0_1"/>
<sequence length="126" mass="13808">MEVKARAGEGKGKKGGRTGGTRERKQGPEDERTSHPEGRCLPWTGLPENAISELLDSCPQPVTCPRAASPGPAHDRRGNPLEPPPNYRPADHEEPTSHPRTTQPVDLFNNPLSKRPDDGDHCSQQY</sequence>
<evidence type="ECO:0000313" key="2">
    <source>
        <dbReference type="EMBL" id="EEC14976.1"/>
    </source>
</evidence>
<reference evidence="3" key="2">
    <citation type="submission" date="2020-05" db="UniProtKB">
        <authorList>
            <consortium name="EnsemblMetazoa"/>
        </authorList>
    </citation>
    <scope>IDENTIFICATION</scope>
    <source>
        <strain evidence="3">wikel</strain>
    </source>
</reference>
<feature type="compositionally biased region" description="Basic and acidic residues" evidence="1">
    <location>
        <begin position="1"/>
        <end position="12"/>
    </location>
</feature>
<evidence type="ECO:0000256" key="1">
    <source>
        <dbReference type="SAM" id="MobiDB-lite"/>
    </source>
</evidence>
<evidence type="ECO:0000313" key="4">
    <source>
        <dbReference type="Proteomes" id="UP000001555"/>
    </source>
</evidence>
<feature type="compositionally biased region" description="Basic and acidic residues" evidence="1">
    <location>
        <begin position="114"/>
        <end position="126"/>
    </location>
</feature>
<accession>B7Q804</accession>
<feature type="region of interest" description="Disordered" evidence="1">
    <location>
        <begin position="1"/>
        <end position="45"/>
    </location>
</feature>
<evidence type="ECO:0000313" key="3">
    <source>
        <dbReference type="EnsemblMetazoa" id="ISCW010720-PA"/>
    </source>
</evidence>